<dbReference type="InterPro" id="IPR000209">
    <property type="entry name" value="Peptidase_S8/S53_dom"/>
</dbReference>
<evidence type="ECO:0000256" key="8">
    <source>
        <dbReference type="ARBA" id="ARBA00022825"/>
    </source>
</evidence>
<gene>
    <name evidence="14" type="ORF">B0H17DRAFT_1197968</name>
</gene>
<evidence type="ECO:0000256" key="6">
    <source>
        <dbReference type="ARBA" id="ARBA00022723"/>
    </source>
</evidence>
<evidence type="ECO:0000256" key="5">
    <source>
        <dbReference type="ARBA" id="ARBA00022670"/>
    </source>
</evidence>
<keyword evidence="9 11" id="KW-0106">Calcium</keyword>
<evidence type="ECO:0000256" key="3">
    <source>
        <dbReference type="ARBA" id="ARBA00004239"/>
    </source>
</evidence>
<feature type="binding site" evidence="11">
    <location>
        <position position="524"/>
    </location>
    <ligand>
        <name>Ca(2+)</name>
        <dbReference type="ChEBI" id="CHEBI:29108"/>
    </ligand>
</feature>
<feature type="binding site" evidence="11">
    <location>
        <position position="545"/>
    </location>
    <ligand>
        <name>Ca(2+)</name>
        <dbReference type="ChEBI" id="CHEBI:29108"/>
    </ligand>
</feature>
<comment type="caution">
    <text evidence="14">The sequence shown here is derived from an EMBL/GenBank/DDBJ whole genome shotgun (WGS) entry which is preliminary data.</text>
</comment>
<sequence length="564" mass="58328">MVVVHFFWSFIFALAAASSISRPRVLHERRSNAPQGFASLGAAPASQSLKLRFALASQDIPGLQKALLDVSTPSSPSYGNHLSKEEVNAFVAPTDEALAAVQNWLSSNNVTAVQSGAGDWLIATVPISKANELLAANYETFQHTSSGKSYARTLSYSLPAAVAAHIDDIHPSNTFNSPLSVRPVLSLPQSDSRNSNNAAQSCANTVTPACLQTLYGIPTTANNNSTTSNSTNSIAVAGFIDQFAQTADLTSFLQSFRKDILPATTFATQTLDGGQNTQNAADAGIEAIALIHDCMLTHKRLKLDIQYTVGIATGVPVVFVSAGENSQDGDLGGFLDMANFLSAESNTPQVLTTSYGENEADLSPALANKLCNAYTALGTRGTSQCTTFQAAFPAGCPFLTAVGAVHGTSPETASTFSSGGFSNVFGIPDYQKDAVAGYLTALGSTNSGLFNSSGGRGYPDVSAQGENFQIVSGGETQGVSGTSASSPLFASVIGLINDELVSTGKSPLGFLNPWLYANAAALNDVTTGSNPGCGTNGFPAKAGWDPVTGLGTPNFAALRTAAGL</sequence>
<dbReference type="GO" id="GO:0005576">
    <property type="term" value="C:extracellular region"/>
    <property type="evidence" value="ECO:0007669"/>
    <property type="project" value="UniProtKB-SubCell"/>
</dbReference>
<evidence type="ECO:0000256" key="4">
    <source>
        <dbReference type="ARBA" id="ARBA00012462"/>
    </source>
</evidence>
<evidence type="ECO:0000256" key="7">
    <source>
        <dbReference type="ARBA" id="ARBA00022801"/>
    </source>
</evidence>
<protein>
    <recommendedName>
        <fullName evidence="4">tripeptidyl-peptidase II</fullName>
        <ecNumber evidence="4">3.4.14.10</ecNumber>
    </recommendedName>
</protein>
<reference evidence="14" key="1">
    <citation type="submission" date="2023-03" db="EMBL/GenBank/DDBJ databases">
        <title>Massive genome expansion in bonnet fungi (Mycena s.s.) driven by repeated elements and novel gene families across ecological guilds.</title>
        <authorList>
            <consortium name="Lawrence Berkeley National Laboratory"/>
            <person name="Harder C.B."/>
            <person name="Miyauchi S."/>
            <person name="Viragh M."/>
            <person name="Kuo A."/>
            <person name="Thoen E."/>
            <person name="Andreopoulos B."/>
            <person name="Lu D."/>
            <person name="Skrede I."/>
            <person name="Drula E."/>
            <person name="Henrissat B."/>
            <person name="Morin E."/>
            <person name="Kohler A."/>
            <person name="Barry K."/>
            <person name="LaButti K."/>
            <person name="Morin E."/>
            <person name="Salamov A."/>
            <person name="Lipzen A."/>
            <person name="Mereny Z."/>
            <person name="Hegedus B."/>
            <person name="Baldrian P."/>
            <person name="Stursova M."/>
            <person name="Weitz H."/>
            <person name="Taylor A."/>
            <person name="Grigoriev I.V."/>
            <person name="Nagy L.G."/>
            <person name="Martin F."/>
            <person name="Kauserud H."/>
        </authorList>
    </citation>
    <scope>NUCLEOTIDE SEQUENCE</scope>
    <source>
        <strain evidence="14">CBHHK067</strain>
    </source>
</reference>
<dbReference type="GO" id="GO:0046872">
    <property type="term" value="F:metal ion binding"/>
    <property type="evidence" value="ECO:0007669"/>
    <property type="project" value="UniProtKB-UniRule"/>
</dbReference>
<dbReference type="CDD" id="cd04056">
    <property type="entry name" value="Peptidases_S53"/>
    <property type="match status" value="1"/>
</dbReference>
<dbReference type="SUPFAM" id="SSF52743">
    <property type="entry name" value="Subtilisin-like"/>
    <property type="match status" value="1"/>
</dbReference>
<dbReference type="Pfam" id="PF00082">
    <property type="entry name" value="Peptidase_S8"/>
    <property type="match status" value="1"/>
</dbReference>
<evidence type="ECO:0000256" key="12">
    <source>
        <dbReference type="SAM" id="SignalP"/>
    </source>
</evidence>
<comment type="caution">
    <text evidence="11">Lacks conserved residue(s) required for the propagation of feature annotation.</text>
</comment>
<comment type="subcellular location">
    <subcellularLocation>
        <location evidence="3">Secreted</location>
        <location evidence="3">Extracellular space</location>
    </subcellularLocation>
</comment>
<keyword evidence="15" id="KW-1185">Reference proteome</keyword>
<keyword evidence="5 14" id="KW-0645">Protease</keyword>
<dbReference type="SUPFAM" id="SSF54897">
    <property type="entry name" value="Protease propeptides/inhibitors"/>
    <property type="match status" value="1"/>
</dbReference>
<dbReference type="InterPro" id="IPR030400">
    <property type="entry name" value="Sedolisin_dom"/>
</dbReference>
<dbReference type="GO" id="GO:0006508">
    <property type="term" value="P:proteolysis"/>
    <property type="evidence" value="ECO:0007669"/>
    <property type="project" value="UniProtKB-KW"/>
</dbReference>
<dbReference type="PANTHER" id="PTHR14218:SF10">
    <property type="entry name" value="PEPTIDASE S53 DOMAIN-CONTAINING PROTEIN"/>
    <property type="match status" value="1"/>
</dbReference>
<dbReference type="GO" id="GO:0008240">
    <property type="term" value="F:tripeptidyl-peptidase activity"/>
    <property type="evidence" value="ECO:0007669"/>
    <property type="project" value="UniProtKB-EC"/>
</dbReference>
<feature type="domain" description="Peptidase S53" evidence="13">
    <location>
        <begin position="205"/>
        <end position="564"/>
    </location>
</feature>
<dbReference type="EC" id="3.4.14.10" evidence="4"/>
<keyword evidence="8" id="KW-0720">Serine protease</keyword>
<proteinExistence type="predicted"/>
<keyword evidence="6 11" id="KW-0479">Metal-binding</keyword>
<organism evidence="14 15">
    <name type="scientific">Mycena rosella</name>
    <name type="common">Pink bonnet</name>
    <name type="synonym">Agaricus rosellus</name>
    <dbReference type="NCBI Taxonomy" id="1033263"/>
    <lineage>
        <taxon>Eukaryota</taxon>
        <taxon>Fungi</taxon>
        <taxon>Dikarya</taxon>
        <taxon>Basidiomycota</taxon>
        <taxon>Agaricomycotina</taxon>
        <taxon>Agaricomycetes</taxon>
        <taxon>Agaricomycetidae</taxon>
        <taxon>Agaricales</taxon>
        <taxon>Marasmiineae</taxon>
        <taxon>Mycenaceae</taxon>
        <taxon>Mycena</taxon>
    </lineage>
</organism>
<dbReference type="EMBL" id="JARKIE010000034">
    <property type="protein sequence ID" value="KAJ7696455.1"/>
    <property type="molecule type" value="Genomic_DNA"/>
</dbReference>
<dbReference type="Proteomes" id="UP001221757">
    <property type="component" value="Unassembled WGS sequence"/>
</dbReference>
<keyword evidence="12" id="KW-0732">Signal</keyword>
<accession>A0AAD7DPP2</accession>
<dbReference type="SMART" id="SM00944">
    <property type="entry name" value="Pro-kuma_activ"/>
    <property type="match status" value="1"/>
</dbReference>
<name>A0AAD7DPP2_MYCRO</name>
<evidence type="ECO:0000256" key="11">
    <source>
        <dbReference type="PROSITE-ProRule" id="PRU01032"/>
    </source>
</evidence>
<dbReference type="CDD" id="cd11377">
    <property type="entry name" value="Pro-peptidase_S53"/>
    <property type="match status" value="1"/>
</dbReference>
<dbReference type="Pfam" id="PF09286">
    <property type="entry name" value="Pro-kuma_activ"/>
    <property type="match status" value="1"/>
</dbReference>
<dbReference type="InterPro" id="IPR015366">
    <property type="entry name" value="S53_propep"/>
</dbReference>
<feature type="chain" id="PRO_5041897161" description="tripeptidyl-peptidase II" evidence="12">
    <location>
        <begin position="18"/>
        <end position="564"/>
    </location>
</feature>
<evidence type="ECO:0000256" key="9">
    <source>
        <dbReference type="ARBA" id="ARBA00022837"/>
    </source>
</evidence>
<comment type="cofactor">
    <cofactor evidence="11">
        <name>Ca(2+)</name>
        <dbReference type="ChEBI" id="CHEBI:29108"/>
    </cofactor>
    <text evidence="11">Binds 1 Ca(2+) ion per subunit.</text>
</comment>
<feature type="signal peptide" evidence="12">
    <location>
        <begin position="1"/>
        <end position="17"/>
    </location>
</feature>
<evidence type="ECO:0000313" key="14">
    <source>
        <dbReference type="EMBL" id="KAJ7696455.1"/>
    </source>
</evidence>
<evidence type="ECO:0000259" key="13">
    <source>
        <dbReference type="PROSITE" id="PS51695"/>
    </source>
</evidence>
<evidence type="ECO:0000256" key="1">
    <source>
        <dbReference type="ARBA" id="ARBA00001910"/>
    </source>
</evidence>
<comment type="function">
    <text evidence="2">Secreted tripeptidyl-peptidase which degrades proteins at acidic pHs and is involved in virulence.</text>
</comment>
<comment type="catalytic activity">
    <reaction evidence="1">
        <text>Release of an N-terminal tripeptide from a polypeptide.</text>
        <dbReference type="EC" id="3.4.14.10"/>
    </reaction>
</comment>
<dbReference type="InterPro" id="IPR050819">
    <property type="entry name" value="Tripeptidyl-peptidase_I"/>
</dbReference>
<evidence type="ECO:0000256" key="10">
    <source>
        <dbReference type="ARBA" id="ARBA00023145"/>
    </source>
</evidence>
<dbReference type="Gene3D" id="3.40.50.200">
    <property type="entry name" value="Peptidase S8/S53 domain"/>
    <property type="match status" value="1"/>
</dbReference>
<evidence type="ECO:0000256" key="2">
    <source>
        <dbReference type="ARBA" id="ARBA00002451"/>
    </source>
</evidence>
<dbReference type="AlphaFoldDB" id="A0AAD7DPP2"/>
<feature type="binding site" evidence="11">
    <location>
        <position position="525"/>
    </location>
    <ligand>
        <name>Ca(2+)</name>
        <dbReference type="ChEBI" id="CHEBI:29108"/>
    </ligand>
</feature>
<dbReference type="PANTHER" id="PTHR14218">
    <property type="entry name" value="PROTEASE S8 TRIPEPTIDYL PEPTIDASE I CLN2"/>
    <property type="match status" value="1"/>
</dbReference>
<dbReference type="InterPro" id="IPR036852">
    <property type="entry name" value="Peptidase_S8/S53_dom_sf"/>
</dbReference>
<dbReference type="GO" id="GO:0004252">
    <property type="term" value="F:serine-type endopeptidase activity"/>
    <property type="evidence" value="ECO:0007669"/>
    <property type="project" value="InterPro"/>
</dbReference>
<evidence type="ECO:0000313" key="15">
    <source>
        <dbReference type="Proteomes" id="UP001221757"/>
    </source>
</evidence>
<dbReference type="PROSITE" id="PS51695">
    <property type="entry name" value="SEDOLISIN"/>
    <property type="match status" value="1"/>
</dbReference>
<keyword evidence="10" id="KW-0865">Zymogen</keyword>
<keyword evidence="7" id="KW-0378">Hydrolase</keyword>
<feature type="binding site" evidence="11">
    <location>
        <position position="543"/>
    </location>
    <ligand>
        <name>Ca(2+)</name>
        <dbReference type="ChEBI" id="CHEBI:29108"/>
    </ligand>
</feature>